<dbReference type="AlphaFoldDB" id="A0A183DNL9"/>
<dbReference type="Proteomes" id="UP000271098">
    <property type="component" value="Unassembled WGS sequence"/>
</dbReference>
<evidence type="ECO:0000313" key="2">
    <source>
        <dbReference type="Proteomes" id="UP000271098"/>
    </source>
</evidence>
<dbReference type="EMBL" id="UYRT01077921">
    <property type="protein sequence ID" value="VDN17271.1"/>
    <property type="molecule type" value="Genomic_DNA"/>
</dbReference>
<sequence>MPETTADLHRNADEGRAYMKVSAESSSDSTSSVLNQLLSAQQTRAEAIVHQMYSLNAGLLHVTKLDFGAITSGVVPLSAYDLGPSSPINLQLIFLLSTPPTSGVQKYKALCRCKYSMLGDQTYRIYEFALICGKAKHD</sequence>
<gene>
    <name evidence="1" type="ORF">GPUH_LOCUS10310</name>
</gene>
<reference evidence="3" key="1">
    <citation type="submission" date="2016-06" db="UniProtKB">
        <authorList>
            <consortium name="WormBaseParasite"/>
        </authorList>
    </citation>
    <scope>IDENTIFICATION</scope>
</reference>
<protein>
    <submittedName>
        <fullName evidence="3">Non-specific serine/threonine protein kinase</fullName>
    </submittedName>
</protein>
<evidence type="ECO:0000313" key="3">
    <source>
        <dbReference type="WBParaSite" id="GPUH_0001032301-mRNA-1"/>
    </source>
</evidence>
<organism evidence="3">
    <name type="scientific">Gongylonema pulchrum</name>
    <dbReference type="NCBI Taxonomy" id="637853"/>
    <lineage>
        <taxon>Eukaryota</taxon>
        <taxon>Metazoa</taxon>
        <taxon>Ecdysozoa</taxon>
        <taxon>Nematoda</taxon>
        <taxon>Chromadorea</taxon>
        <taxon>Rhabditida</taxon>
        <taxon>Spirurina</taxon>
        <taxon>Spiruromorpha</taxon>
        <taxon>Spiruroidea</taxon>
        <taxon>Gongylonematidae</taxon>
        <taxon>Gongylonema</taxon>
    </lineage>
</organism>
<proteinExistence type="predicted"/>
<keyword evidence="2" id="KW-1185">Reference proteome</keyword>
<dbReference type="WBParaSite" id="GPUH_0001032301-mRNA-1">
    <property type="protein sequence ID" value="GPUH_0001032301-mRNA-1"/>
    <property type="gene ID" value="GPUH_0001032301"/>
</dbReference>
<evidence type="ECO:0000313" key="1">
    <source>
        <dbReference type="EMBL" id="VDN17271.1"/>
    </source>
</evidence>
<reference evidence="1 2" key="2">
    <citation type="submission" date="2018-11" db="EMBL/GenBank/DDBJ databases">
        <authorList>
            <consortium name="Pathogen Informatics"/>
        </authorList>
    </citation>
    <scope>NUCLEOTIDE SEQUENCE [LARGE SCALE GENOMIC DNA]</scope>
</reference>
<name>A0A183DNL9_9BILA</name>
<accession>A0A183DNL9</accession>